<accession>A0A125W7Z9</accession>
<feature type="compositionally biased region" description="Low complexity" evidence="14">
    <location>
        <begin position="696"/>
        <end position="707"/>
    </location>
</feature>
<dbReference type="GO" id="GO:0071555">
    <property type="term" value="P:cell wall organization"/>
    <property type="evidence" value="ECO:0007669"/>
    <property type="project" value="UniProtKB-KW"/>
</dbReference>
<keyword evidence="7" id="KW-0378">Hydrolase</keyword>
<dbReference type="InterPro" id="IPR001264">
    <property type="entry name" value="Glyco_trans_51"/>
</dbReference>
<dbReference type="SMR" id="A0A125W7Z9"/>
<dbReference type="EMBL" id="AEBR01000025">
    <property type="protein sequence ID" value="EFM83414.1"/>
    <property type="molecule type" value="Genomic_DNA"/>
</dbReference>
<feature type="domain" description="Glycosyl transferase family 51" evidence="17">
    <location>
        <begin position="89"/>
        <end position="263"/>
    </location>
</feature>
<comment type="similarity">
    <text evidence="1">In the C-terminal section; belongs to the transpeptidase family.</text>
</comment>
<keyword evidence="10" id="KW-0511">Multifunctional enzyme</keyword>
<evidence type="ECO:0000259" key="17">
    <source>
        <dbReference type="Pfam" id="PF00912"/>
    </source>
</evidence>
<evidence type="ECO:0000256" key="3">
    <source>
        <dbReference type="ARBA" id="ARBA00022645"/>
    </source>
</evidence>
<keyword evidence="4" id="KW-0645">Protease</keyword>
<evidence type="ECO:0000256" key="11">
    <source>
        <dbReference type="ARBA" id="ARBA00023316"/>
    </source>
</evidence>
<feature type="region of interest" description="Disordered" evidence="14">
    <location>
        <begin position="687"/>
        <end position="778"/>
    </location>
</feature>
<comment type="catalytic activity">
    <reaction evidence="12">
        <text>Preferential cleavage: (Ac)2-L-Lys-D-Ala-|-D-Ala. Also transpeptidation of peptidyl-alanyl moieties that are N-acyl substituents of D-alanine.</text>
        <dbReference type="EC" id="3.4.16.4"/>
    </reaction>
</comment>
<dbReference type="SUPFAM" id="SSF56601">
    <property type="entry name" value="beta-lactamase/transpeptidase-like"/>
    <property type="match status" value="1"/>
</dbReference>
<dbReference type="Pfam" id="PF00905">
    <property type="entry name" value="Transpeptidase"/>
    <property type="match status" value="1"/>
</dbReference>
<evidence type="ECO:0000256" key="1">
    <source>
        <dbReference type="ARBA" id="ARBA00007090"/>
    </source>
</evidence>
<evidence type="ECO:0000256" key="7">
    <source>
        <dbReference type="ARBA" id="ARBA00022801"/>
    </source>
</evidence>
<evidence type="ECO:0000313" key="19">
    <source>
        <dbReference type="Proteomes" id="UP000004846"/>
    </source>
</evidence>
<dbReference type="GO" id="GO:0008955">
    <property type="term" value="F:peptidoglycan glycosyltransferase activity"/>
    <property type="evidence" value="ECO:0007669"/>
    <property type="project" value="UniProtKB-EC"/>
</dbReference>
<keyword evidence="9" id="KW-0573">Peptidoglycan synthesis</keyword>
<evidence type="ECO:0000256" key="9">
    <source>
        <dbReference type="ARBA" id="ARBA00022984"/>
    </source>
</evidence>
<dbReference type="Pfam" id="PF00912">
    <property type="entry name" value="Transgly"/>
    <property type="match status" value="1"/>
</dbReference>
<keyword evidence="15" id="KW-0472">Membrane</keyword>
<dbReference type="Gene3D" id="3.40.710.10">
    <property type="entry name" value="DD-peptidase/beta-lactamase superfamily"/>
    <property type="match status" value="1"/>
</dbReference>
<name>A0A125W7Z9_ENTFL</name>
<dbReference type="Gene3D" id="1.10.3810.10">
    <property type="entry name" value="Biosynthetic peptidoglycan transglycosylase-like"/>
    <property type="match status" value="1"/>
</dbReference>
<dbReference type="GeneID" id="60893542"/>
<dbReference type="InterPro" id="IPR036950">
    <property type="entry name" value="PBP_transglycosylase"/>
</dbReference>
<comment type="similarity">
    <text evidence="2">In the N-terminal section; belongs to the glycosyltransferase 51 family.</text>
</comment>
<evidence type="ECO:0000256" key="10">
    <source>
        <dbReference type="ARBA" id="ARBA00023268"/>
    </source>
</evidence>
<dbReference type="GO" id="GO:0009252">
    <property type="term" value="P:peptidoglycan biosynthetic process"/>
    <property type="evidence" value="ECO:0007669"/>
    <property type="project" value="UniProtKB-KW"/>
</dbReference>
<dbReference type="NCBIfam" id="TIGR02074">
    <property type="entry name" value="PBP_1a_fam"/>
    <property type="match status" value="1"/>
</dbReference>
<evidence type="ECO:0000256" key="15">
    <source>
        <dbReference type="SAM" id="Phobius"/>
    </source>
</evidence>
<dbReference type="PANTHER" id="PTHR32282:SF29">
    <property type="entry name" value="PENICILLIN-BINDING PROTEIN 1A"/>
    <property type="match status" value="1"/>
</dbReference>
<organism evidence="18 19">
    <name type="scientific">Enterococcus faecalis TX4248</name>
    <dbReference type="NCBI Taxonomy" id="749495"/>
    <lineage>
        <taxon>Bacteria</taxon>
        <taxon>Bacillati</taxon>
        <taxon>Bacillota</taxon>
        <taxon>Bacilli</taxon>
        <taxon>Lactobacillales</taxon>
        <taxon>Enterococcaceae</taxon>
        <taxon>Enterococcus</taxon>
    </lineage>
</organism>
<dbReference type="AlphaFoldDB" id="A0A125W7Z9"/>
<keyword evidence="15" id="KW-0812">Transmembrane</keyword>
<evidence type="ECO:0000256" key="12">
    <source>
        <dbReference type="ARBA" id="ARBA00034000"/>
    </source>
</evidence>
<evidence type="ECO:0000256" key="6">
    <source>
        <dbReference type="ARBA" id="ARBA00022679"/>
    </source>
</evidence>
<evidence type="ECO:0000259" key="16">
    <source>
        <dbReference type="Pfam" id="PF00905"/>
    </source>
</evidence>
<dbReference type="InterPro" id="IPR012338">
    <property type="entry name" value="Beta-lactam/transpept-like"/>
</dbReference>
<feature type="domain" description="Penicillin-binding protein transpeptidase" evidence="16">
    <location>
        <begin position="359"/>
        <end position="624"/>
    </location>
</feature>
<evidence type="ECO:0000256" key="8">
    <source>
        <dbReference type="ARBA" id="ARBA00022960"/>
    </source>
</evidence>
<gene>
    <name evidence="18" type="ORF">HMPREF9498_00871</name>
</gene>
<dbReference type="PANTHER" id="PTHR32282">
    <property type="entry name" value="BINDING PROTEIN TRANSPEPTIDASE, PUTATIVE-RELATED"/>
    <property type="match status" value="1"/>
</dbReference>
<dbReference type="GO" id="GO:0008360">
    <property type="term" value="P:regulation of cell shape"/>
    <property type="evidence" value="ECO:0007669"/>
    <property type="project" value="UniProtKB-KW"/>
</dbReference>
<dbReference type="SUPFAM" id="SSF53955">
    <property type="entry name" value="Lysozyme-like"/>
    <property type="match status" value="1"/>
</dbReference>
<keyword evidence="8" id="KW-0133">Cell shape</keyword>
<dbReference type="Proteomes" id="UP000004846">
    <property type="component" value="Unassembled WGS sequence"/>
</dbReference>
<comment type="caution">
    <text evidence="18">The sequence shown here is derived from an EMBL/GenBank/DDBJ whole genome shotgun (WGS) entry which is preliminary data.</text>
</comment>
<sequence>MPTANSGSRAARHASNTSSKSSYKKKTQPPKKKKRLVLKIFLGLLIAGMVAFLAGVGLFWFYARQAPKLEDDKLNATVSSKLYDINNEIFEDLGAEKRELIQPNDVPQLLKDAIVSVEDRRFYKHIGVDPIRIIGSALSNVKNGGLQGGSTLTQQLIKLSYFSTKESDQTLKRKAQEAWMAVRLEREKSKEEILTYYINKVYMANGFYGMETAAENYYGKHLSELDLPQTALLAGMPQAPNSYDPYTKPDTAKERRDVVLYTMYDNKKISKAEYEKAKATPIDEGLVPLKASDDNRKVVDNYVKEVINEVKAKTGKNVYTDGLDIYTNLDMNAQKQLYDIVNSDQYVAFPDDKMQVASTVIDVASGQVRAQIGGRHIPDDVQLGNNLAVNTQRDVGSTVKPIMDYGPAIENLNYSTGRLMVDKPTKYPGTDIDVFNSDLTYQGVITMRRAIMGSRNTTAVQTFDEVGKENIMPFIKGLGIDYKNLEASNAISSNTSDVDGDKYGISSLKLAAAYAAFANNGIYNKPYYVNKVVFNDGTSVDYQPDGKRAMKDSTAYMMTDMLKDVLNGGTGFNGAIPGLIQAAKTGTSNYTDEDLARMGTTEKGIAPDSTFVGYTTHYAVSVWTGYNDRNTPIYQEYYGIASDVYREIMSYLSQNVSNDDWVQPDSVVRVGNELYVKDAYEVPNVQVLPSTTSSAPQPESSSTVESSSTKEAESSSSSSSESAPSSSEAPPSTEQPASSSSAEQPATSEQPPEPSSSSSQEPPQPPESSSKPDENKAA</sequence>
<evidence type="ECO:0000256" key="2">
    <source>
        <dbReference type="ARBA" id="ARBA00007739"/>
    </source>
</evidence>
<evidence type="ECO:0000256" key="4">
    <source>
        <dbReference type="ARBA" id="ARBA00022670"/>
    </source>
</evidence>
<feature type="region of interest" description="Disordered" evidence="14">
    <location>
        <begin position="1"/>
        <end position="30"/>
    </location>
</feature>
<dbReference type="HOGENOM" id="CLU_006354_2_5_9"/>
<dbReference type="InterPro" id="IPR023346">
    <property type="entry name" value="Lysozyme-like_dom_sf"/>
</dbReference>
<dbReference type="FunFam" id="1.10.3810.10:FF:000001">
    <property type="entry name" value="Penicillin-binding protein 1A"/>
    <property type="match status" value="1"/>
</dbReference>
<keyword evidence="6" id="KW-0808">Transferase</keyword>
<dbReference type="GO" id="GO:0008658">
    <property type="term" value="F:penicillin binding"/>
    <property type="evidence" value="ECO:0007669"/>
    <property type="project" value="InterPro"/>
</dbReference>
<keyword evidence="5" id="KW-0328">Glycosyltransferase</keyword>
<comment type="catalytic activity">
    <reaction evidence="13">
        <text>[GlcNAc-(1-&gt;4)-Mur2Ac(oyl-L-Ala-gamma-D-Glu-L-Lys-D-Ala-D-Ala)](n)-di-trans,octa-cis-undecaprenyl diphosphate + beta-D-GlcNAc-(1-&gt;4)-Mur2Ac(oyl-L-Ala-gamma-D-Glu-L-Lys-D-Ala-D-Ala)-di-trans,octa-cis-undecaprenyl diphosphate = [GlcNAc-(1-&gt;4)-Mur2Ac(oyl-L-Ala-gamma-D-Glu-L-Lys-D-Ala-D-Ala)](n+1)-di-trans,octa-cis-undecaprenyl diphosphate + di-trans,octa-cis-undecaprenyl diphosphate + H(+)</text>
        <dbReference type="Rhea" id="RHEA:23708"/>
        <dbReference type="Rhea" id="RHEA-COMP:9602"/>
        <dbReference type="Rhea" id="RHEA-COMP:9603"/>
        <dbReference type="ChEBI" id="CHEBI:15378"/>
        <dbReference type="ChEBI" id="CHEBI:58405"/>
        <dbReference type="ChEBI" id="CHEBI:60033"/>
        <dbReference type="ChEBI" id="CHEBI:78435"/>
        <dbReference type="EC" id="2.4.99.28"/>
    </reaction>
</comment>
<dbReference type="GO" id="GO:0030288">
    <property type="term" value="C:outer membrane-bounded periplasmic space"/>
    <property type="evidence" value="ECO:0007669"/>
    <property type="project" value="TreeGrafter"/>
</dbReference>
<dbReference type="RefSeq" id="WP_002360569.1">
    <property type="nucleotide sequence ID" value="NZ_GL454430.1"/>
</dbReference>
<dbReference type="InterPro" id="IPR001460">
    <property type="entry name" value="PCN-bd_Tpept"/>
</dbReference>
<feature type="compositionally biased region" description="Low complexity" evidence="14">
    <location>
        <begin position="714"/>
        <end position="761"/>
    </location>
</feature>
<evidence type="ECO:0000256" key="14">
    <source>
        <dbReference type="SAM" id="MobiDB-lite"/>
    </source>
</evidence>
<feature type="transmembrane region" description="Helical" evidence="15">
    <location>
        <begin position="36"/>
        <end position="63"/>
    </location>
</feature>
<evidence type="ECO:0000256" key="13">
    <source>
        <dbReference type="ARBA" id="ARBA00049902"/>
    </source>
</evidence>
<dbReference type="InterPro" id="IPR050396">
    <property type="entry name" value="Glycosyltr_51/Transpeptidase"/>
</dbReference>
<evidence type="ECO:0000313" key="18">
    <source>
        <dbReference type="EMBL" id="EFM83414.1"/>
    </source>
</evidence>
<proteinExistence type="inferred from homology"/>
<reference evidence="18 19" key="1">
    <citation type="submission" date="2010-07" db="EMBL/GenBank/DDBJ databases">
        <authorList>
            <person name="Sid Ahmed O."/>
        </authorList>
    </citation>
    <scope>NUCLEOTIDE SEQUENCE [LARGE SCALE GENOMIC DNA]</scope>
    <source>
        <strain evidence="18 19">TX4248</strain>
    </source>
</reference>
<keyword evidence="3" id="KW-0121">Carboxypeptidase</keyword>
<keyword evidence="11" id="KW-0961">Cell wall biogenesis/degradation</keyword>
<dbReference type="GO" id="GO:0009002">
    <property type="term" value="F:serine-type D-Ala-D-Ala carboxypeptidase activity"/>
    <property type="evidence" value="ECO:0007669"/>
    <property type="project" value="UniProtKB-EC"/>
</dbReference>
<dbReference type="GO" id="GO:0006508">
    <property type="term" value="P:proteolysis"/>
    <property type="evidence" value="ECO:0007669"/>
    <property type="project" value="UniProtKB-KW"/>
</dbReference>
<evidence type="ECO:0000256" key="5">
    <source>
        <dbReference type="ARBA" id="ARBA00022676"/>
    </source>
</evidence>
<keyword evidence="15" id="KW-1133">Transmembrane helix</keyword>
<protein>
    <submittedName>
        <fullName evidence="18">Penicillin-binding protein, 1A family</fullName>
    </submittedName>
</protein>